<dbReference type="AlphaFoldDB" id="A0A1V3NAT1"/>
<dbReference type="Gene3D" id="3.30.460.10">
    <property type="entry name" value="Beta Polymerase, domain 2"/>
    <property type="match status" value="1"/>
</dbReference>
<evidence type="ECO:0000313" key="3">
    <source>
        <dbReference type="Proteomes" id="UP000189462"/>
    </source>
</evidence>
<evidence type="ECO:0000313" key="2">
    <source>
        <dbReference type="EMBL" id="OOG21998.1"/>
    </source>
</evidence>
<dbReference type="InterPro" id="IPR052930">
    <property type="entry name" value="TA_antitoxin_MntA"/>
</dbReference>
<gene>
    <name evidence="2" type="ORF">B1C78_15725</name>
</gene>
<dbReference type="EMBL" id="MVBK01000114">
    <property type="protein sequence ID" value="OOG21998.1"/>
    <property type="molecule type" value="Genomic_DNA"/>
</dbReference>
<feature type="domain" description="Polymerase beta nucleotidyltransferase" evidence="1">
    <location>
        <begin position="7"/>
        <end position="98"/>
    </location>
</feature>
<dbReference type="CDD" id="cd05403">
    <property type="entry name" value="NT_KNTase_like"/>
    <property type="match status" value="1"/>
</dbReference>
<organism evidence="2 3">
    <name type="scientific">Thioalkalivibrio denitrificans</name>
    <dbReference type="NCBI Taxonomy" id="108003"/>
    <lineage>
        <taxon>Bacteria</taxon>
        <taxon>Pseudomonadati</taxon>
        <taxon>Pseudomonadota</taxon>
        <taxon>Gammaproteobacteria</taxon>
        <taxon>Chromatiales</taxon>
        <taxon>Ectothiorhodospiraceae</taxon>
        <taxon>Thioalkalivibrio</taxon>
    </lineage>
</organism>
<protein>
    <recommendedName>
        <fullName evidence="1">Polymerase beta nucleotidyltransferase domain-containing protein</fullName>
    </recommendedName>
</protein>
<dbReference type="PANTHER" id="PTHR43852:SF2">
    <property type="entry name" value="PROTEIN ADENYLYLTRANSFERASE MNTA"/>
    <property type="match status" value="1"/>
</dbReference>
<keyword evidence="3" id="KW-1185">Reference proteome</keyword>
<name>A0A1V3NAT1_9GAMM</name>
<proteinExistence type="predicted"/>
<dbReference type="NCBIfam" id="NF047752">
    <property type="entry name" value="MntA_antitoxin"/>
    <property type="match status" value="1"/>
</dbReference>
<dbReference type="InterPro" id="IPR043519">
    <property type="entry name" value="NT_sf"/>
</dbReference>
<dbReference type="STRING" id="108003.B1C78_15725"/>
<dbReference type="Pfam" id="PF18765">
    <property type="entry name" value="Polbeta"/>
    <property type="match status" value="1"/>
</dbReference>
<dbReference type="SUPFAM" id="SSF81301">
    <property type="entry name" value="Nucleotidyltransferase"/>
    <property type="match status" value="1"/>
</dbReference>
<dbReference type="RefSeq" id="WP_077280102.1">
    <property type="nucleotide sequence ID" value="NZ_MVBK01000114.1"/>
</dbReference>
<dbReference type="Proteomes" id="UP000189462">
    <property type="component" value="Unassembled WGS sequence"/>
</dbReference>
<sequence length="143" mass="15384">MSATVSQQLAKFLTADPGVRLAILFGSAAGKEPLRVDSDVDIAVARAGPLGAADKLALMDALAGITGRPVDVVDLLTAGEPLRGEILTKGHRLVVRDKALLARLMSRHMCDVADFLPIRNRILEQRRRQANLPQIASTTRNPK</sequence>
<dbReference type="InterPro" id="IPR041633">
    <property type="entry name" value="Polbeta"/>
</dbReference>
<accession>A0A1V3NAT1</accession>
<evidence type="ECO:0000259" key="1">
    <source>
        <dbReference type="Pfam" id="PF18765"/>
    </source>
</evidence>
<reference evidence="2 3" key="1">
    <citation type="submission" date="2017-02" db="EMBL/GenBank/DDBJ databases">
        <title>Genomic diversity within the haloalkaliphilic genus Thioalkalivibrio.</title>
        <authorList>
            <person name="Ahn A.-C."/>
            <person name="Meier-Kolthoff J."/>
            <person name="Overmars L."/>
            <person name="Richter M."/>
            <person name="Woyke T."/>
            <person name="Sorokin D.Y."/>
            <person name="Muyzer G."/>
        </authorList>
    </citation>
    <scope>NUCLEOTIDE SEQUENCE [LARGE SCALE GENOMIC DNA]</scope>
    <source>
        <strain evidence="2 3">ALJD</strain>
    </source>
</reference>
<dbReference type="PANTHER" id="PTHR43852">
    <property type="entry name" value="NUCLEOTIDYLTRANSFERASE"/>
    <property type="match status" value="1"/>
</dbReference>
<comment type="caution">
    <text evidence="2">The sequence shown here is derived from an EMBL/GenBank/DDBJ whole genome shotgun (WGS) entry which is preliminary data.</text>
</comment>
<dbReference type="OrthoDB" id="9793109at2"/>